<dbReference type="EMBL" id="FKJW01000003">
    <property type="protein sequence ID" value="SAK20276.1"/>
    <property type="molecule type" value="Genomic_DNA"/>
</dbReference>
<dbReference type="InterPro" id="IPR036619">
    <property type="entry name" value="NinB_sf"/>
</dbReference>
<accession>A0ABD7L6M9</accession>
<proteinExistence type="predicted"/>
<dbReference type="Proteomes" id="UP000196218">
    <property type="component" value="Unassembled WGS sequence"/>
</dbReference>
<dbReference type="AlphaFoldDB" id="A0ABD7L6M9"/>
<dbReference type="RefSeq" id="WP_088925848.1">
    <property type="nucleotide sequence ID" value="NZ_CADFGW010000029.1"/>
</dbReference>
<name>A0ABD7L6M9_9BURK</name>
<dbReference type="Pfam" id="PF05772">
    <property type="entry name" value="NinB"/>
    <property type="match status" value="1"/>
</dbReference>
<comment type="caution">
    <text evidence="2">The sequence shown here is derived from an EMBL/GenBank/DDBJ whole genome shotgun (WGS) entry which is preliminary data.</text>
</comment>
<evidence type="ECO:0000313" key="4">
    <source>
        <dbReference type="Proteomes" id="UP000196218"/>
    </source>
</evidence>
<organism evidence="2 4">
    <name type="scientific">Burkholderia multivorans</name>
    <dbReference type="NCBI Taxonomy" id="87883"/>
    <lineage>
        <taxon>Bacteria</taxon>
        <taxon>Pseudomonadati</taxon>
        <taxon>Pseudomonadota</taxon>
        <taxon>Betaproteobacteria</taxon>
        <taxon>Burkholderiales</taxon>
        <taxon>Burkholderiaceae</taxon>
        <taxon>Burkholderia</taxon>
        <taxon>Burkholderia cepacia complex</taxon>
    </lineage>
</organism>
<dbReference type="SUPFAM" id="SSF103370">
    <property type="entry name" value="NinB"/>
    <property type="match status" value="1"/>
</dbReference>
<dbReference type="InterPro" id="IPR008711">
    <property type="entry name" value="Recombinase_NinB"/>
</dbReference>
<reference evidence="2 4" key="1">
    <citation type="submission" date="2016-04" db="EMBL/GenBank/DDBJ databases">
        <authorList>
            <person name="Peeters C."/>
        </authorList>
    </citation>
    <scope>NUCLEOTIDE SEQUENCE [LARGE SCALE GENOMIC DNA]</scope>
    <source>
        <strain evidence="2">LMG 29311</strain>
    </source>
</reference>
<evidence type="ECO:0000313" key="1">
    <source>
        <dbReference type="EMBL" id="SAJ95490.1"/>
    </source>
</evidence>
<dbReference type="Gene3D" id="1.10.3790.10">
    <property type="entry name" value="NinB"/>
    <property type="match status" value="1"/>
</dbReference>
<sequence length="129" mass="14350">MSKVFVLRAPEHGHALVSYIKSLAGPMAASGRPLMVTVEEYGAKRSSEQNRLLWALLTEISEQVELNGKRFAKEAWYAHYLDLYAPKQEGPRGLVPVGSSQMTKEQFANFVTRIECHAAQELGVEFAAI</sequence>
<dbReference type="EMBL" id="FKJW01000004">
    <property type="protein sequence ID" value="SAJ95490.1"/>
    <property type="molecule type" value="Genomic_DNA"/>
</dbReference>
<dbReference type="EMBL" id="FKJW01000004">
    <property type="protein sequence ID" value="SAJ96687.1"/>
    <property type="molecule type" value="Genomic_DNA"/>
</dbReference>
<gene>
    <name evidence="3" type="ORF">UA18_02423</name>
    <name evidence="1" type="ORF">UA18_03208</name>
    <name evidence="2" type="ORF">UA18_03476</name>
</gene>
<evidence type="ECO:0000313" key="3">
    <source>
        <dbReference type="EMBL" id="SAK20276.1"/>
    </source>
</evidence>
<protein>
    <submittedName>
        <fullName evidence="2">NinB family protein</fullName>
    </submittedName>
</protein>
<evidence type="ECO:0000313" key="2">
    <source>
        <dbReference type="EMBL" id="SAJ96687.1"/>
    </source>
</evidence>